<dbReference type="InterPro" id="IPR028992">
    <property type="entry name" value="Hedgehog/Intein_dom"/>
</dbReference>
<dbReference type="EMBL" id="JAESHT010000013">
    <property type="protein sequence ID" value="MBL3674709.1"/>
    <property type="molecule type" value="Genomic_DNA"/>
</dbReference>
<organism evidence="2 3">
    <name type="scientific">Paracoccus aerius</name>
    <dbReference type="NCBI Taxonomy" id="1915382"/>
    <lineage>
        <taxon>Bacteria</taxon>
        <taxon>Pseudomonadati</taxon>
        <taxon>Pseudomonadota</taxon>
        <taxon>Alphaproteobacteria</taxon>
        <taxon>Rhodobacterales</taxon>
        <taxon>Paracoccaceae</taxon>
        <taxon>Paracoccus</taxon>
    </lineage>
</organism>
<dbReference type="Proteomes" id="UP000644749">
    <property type="component" value="Unassembled WGS sequence"/>
</dbReference>
<dbReference type="SUPFAM" id="SSF51294">
    <property type="entry name" value="Hedgehog/intein (Hint) domain"/>
    <property type="match status" value="1"/>
</dbReference>
<evidence type="ECO:0000259" key="1">
    <source>
        <dbReference type="Pfam" id="PF13403"/>
    </source>
</evidence>
<evidence type="ECO:0000313" key="3">
    <source>
        <dbReference type="Proteomes" id="UP000644749"/>
    </source>
</evidence>
<feature type="domain" description="Hedgehog/Intein (Hint)" evidence="1">
    <location>
        <begin position="175"/>
        <end position="320"/>
    </location>
</feature>
<name>A0ABS1S9C6_9RHOB</name>
<gene>
    <name evidence="2" type="ORF">JL111_14570</name>
</gene>
<protein>
    <submittedName>
        <fullName evidence="2">Hint domain-containing protein</fullName>
    </submittedName>
</protein>
<dbReference type="RefSeq" id="WP_191311434.1">
    <property type="nucleotide sequence ID" value="NZ_BNCL01000013.1"/>
</dbReference>
<dbReference type="Pfam" id="PF13403">
    <property type="entry name" value="Hint_2"/>
    <property type="match status" value="1"/>
</dbReference>
<accession>A0ABS1S9C6</accession>
<dbReference type="InterPro" id="IPR036844">
    <property type="entry name" value="Hint_dom_sf"/>
</dbReference>
<comment type="caution">
    <text evidence="2">The sequence shown here is derived from an EMBL/GenBank/DDBJ whole genome shotgun (WGS) entry which is preliminary data.</text>
</comment>
<sequence length="380" mass="41391">MDYQFTVLTLAQRIPSVSSGANEQAPWSNLLGKAIPLPGATLSKITISDDDDRFESGRYTPGETGQTLTAAFTFGNDPQPTPAGTQLAFHLSTLIQSQTRNPDGTFDQFRVLFPRKLVSGGFGAEMGGRYSVLLMPVPRADGTSPSFSLSNSYQAVSVPSFGSSYPSIAYPKVACFVLGSLIETDTGPRPVETLRPEDRILTRDHGFQSLRWQGGAHVTDEGLEMRPNLRPILIRAGALGEGCPCRDLAVSPQHRILVRSRIAHRLFNDGEILVAAKHLVGLPGIEVTVPPGGVTYFHLLFDRHEIVMSDGAWTESLFTGPQTLDAVSDAARREIFALFPELASGAATPPARRFLSGREARQLADRQRRNLGKRRLVEPL</sequence>
<keyword evidence="3" id="KW-1185">Reference proteome</keyword>
<reference evidence="2 3" key="1">
    <citation type="submission" date="2021-01" db="EMBL/GenBank/DDBJ databases">
        <title>011410 draft genome.</title>
        <authorList>
            <person name="Lang L."/>
        </authorList>
    </citation>
    <scope>NUCLEOTIDE SEQUENCE [LARGE SCALE GENOMIC DNA]</scope>
    <source>
        <strain evidence="2 3">KCTC 42845</strain>
    </source>
</reference>
<proteinExistence type="predicted"/>
<evidence type="ECO:0000313" key="2">
    <source>
        <dbReference type="EMBL" id="MBL3674709.1"/>
    </source>
</evidence>